<keyword evidence="1" id="KW-0862">Zinc</keyword>
<feature type="region of interest" description="Disordered" evidence="2">
    <location>
        <begin position="136"/>
        <end position="246"/>
    </location>
</feature>
<feature type="compositionally biased region" description="Acidic residues" evidence="2">
    <location>
        <begin position="345"/>
        <end position="360"/>
    </location>
</feature>
<evidence type="ECO:0000256" key="2">
    <source>
        <dbReference type="SAM" id="MobiDB-lite"/>
    </source>
</evidence>
<comment type="caution">
    <text evidence="1">Lacks conserved residue(s) required for the propagation of feature annotation.</text>
</comment>
<dbReference type="InterPro" id="IPR040115">
    <property type="entry name" value="Lnp"/>
</dbReference>
<comment type="subcellular location">
    <subcellularLocation>
        <location evidence="1">Endoplasmic reticulum membrane</location>
        <topology evidence="1">Multi-pass membrane protein</topology>
    </subcellularLocation>
</comment>
<feature type="region of interest" description="Disordered" evidence="2">
    <location>
        <begin position="322"/>
        <end position="385"/>
    </location>
</feature>
<feature type="compositionally biased region" description="Polar residues" evidence="2">
    <location>
        <begin position="323"/>
        <end position="344"/>
    </location>
</feature>
<evidence type="ECO:0000313" key="5">
    <source>
        <dbReference type="Proteomes" id="UP000308133"/>
    </source>
</evidence>
<keyword evidence="1" id="KW-0479">Metal-binding</keyword>
<protein>
    <recommendedName>
        <fullName evidence="1">Endoplasmic reticulum junction formation protein lunapark</fullName>
    </recommendedName>
</protein>
<dbReference type="Pfam" id="PF10058">
    <property type="entry name" value="Zn_ribbon_10"/>
    <property type="match status" value="1"/>
</dbReference>
<comment type="function">
    <text evidence="1">Plays a role in determining ER morphology.</text>
</comment>
<comment type="domain">
    <text evidence="1">The C4-type zinc finger motif is necessary both for its ER three-way tubular junction localization and formation.</text>
</comment>
<keyword evidence="1" id="KW-0256">Endoplasmic reticulum</keyword>
<dbReference type="AlphaFoldDB" id="A0A4U7BDC2"/>
<evidence type="ECO:0000259" key="3">
    <source>
        <dbReference type="Pfam" id="PF10058"/>
    </source>
</evidence>
<organism evidence="4 5">
    <name type="scientific">Elsinoe australis</name>
    <dbReference type="NCBI Taxonomy" id="40998"/>
    <lineage>
        <taxon>Eukaryota</taxon>
        <taxon>Fungi</taxon>
        <taxon>Dikarya</taxon>
        <taxon>Ascomycota</taxon>
        <taxon>Pezizomycotina</taxon>
        <taxon>Dothideomycetes</taxon>
        <taxon>Dothideomycetidae</taxon>
        <taxon>Myriangiales</taxon>
        <taxon>Elsinoaceae</taxon>
        <taxon>Elsinoe</taxon>
    </lineage>
</organism>
<evidence type="ECO:0000256" key="1">
    <source>
        <dbReference type="RuleBase" id="RU367073"/>
    </source>
</evidence>
<comment type="caution">
    <text evidence="4">The sequence shown here is derived from an EMBL/GenBank/DDBJ whole genome shotgun (WGS) entry which is preliminary data.</text>
</comment>
<name>A0A4U7BDC2_9PEZI</name>
<feature type="domain" description="Lunapark zinc ribbon" evidence="3">
    <location>
        <begin position="250"/>
        <end position="306"/>
    </location>
</feature>
<dbReference type="PANTHER" id="PTHR22166">
    <property type="entry name" value="ENDOPLASMIC RETICULUM JUNCTION FORMATION PROTEIN LUNAPARK"/>
    <property type="match status" value="1"/>
</dbReference>
<dbReference type="GO" id="GO:1903373">
    <property type="term" value="P:positive regulation of endoplasmic reticulum tubular network organization"/>
    <property type="evidence" value="ECO:0007669"/>
    <property type="project" value="UniProtKB-UniRule"/>
</dbReference>
<keyword evidence="1" id="KW-0812">Transmembrane</keyword>
<feature type="compositionally biased region" description="Polar residues" evidence="2">
    <location>
        <begin position="369"/>
        <end position="379"/>
    </location>
</feature>
<dbReference type="GO" id="GO:0008270">
    <property type="term" value="F:zinc ion binding"/>
    <property type="evidence" value="ECO:0007669"/>
    <property type="project" value="UniProtKB-KW"/>
</dbReference>
<dbReference type="GO" id="GO:0071788">
    <property type="term" value="P:endoplasmic reticulum tubular network maintenance"/>
    <property type="evidence" value="ECO:0007669"/>
    <property type="project" value="UniProtKB-UniRule"/>
</dbReference>
<dbReference type="EMBL" id="PTQR01000013">
    <property type="protein sequence ID" value="TKX26474.1"/>
    <property type="molecule type" value="Genomic_DNA"/>
</dbReference>
<dbReference type="GO" id="GO:0098826">
    <property type="term" value="C:endoplasmic reticulum tubular network membrane"/>
    <property type="evidence" value="ECO:0007669"/>
    <property type="project" value="UniProtKB-UniRule"/>
</dbReference>
<feature type="compositionally biased region" description="Pro residues" evidence="2">
    <location>
        <begin position="175"/>
        <end position="191"/>
    </location>
</feature>
<dbReference type="InterPro" id="IPR019273">
    <property type="entry name" value="Lunapark_Znf"/>
</dbReference>
<feature type="transmembrane region" description="Helical" evidence="1">
    <location>
        <begin position="47"/>
        <end position="69"/>
    </location>
</feature>
<proteinExistence type="inferred from homology"/>
<keyword evidence="1" id="KW-0472">Membrane</keyword>
<comment type="similarity">
    <text evidence="1">Belongs to the lunapark family.</text>
</comment>
<accession>A0A4U7BDC2</accession>
<sequence>MVKFWPFGGDDTGAAAFEKTLARLSERINKASTKDSKLRTQQRRYRALWTLYTGFAYLLAVLILVLVVGRTNWDVTEYTALAGTPPLIYLVRLVIDTFYNYRINGTQSYLEDLYKQRSDAIEKLKAATKYNSTQQLLDKYGGSAPKPAKTPGKERKASSNQKPVQEPPVQRTGIAPPPTANIARPGPPPSSPAQGTPQRPDMQPRPADPRHSPQPSEEFAPNAFSYPTAPAPSQVPASHAYDTGSGGPKWYDRIMDLVLGEDETQPRNRIVLICGQCRLVNGQAPPGTQSLEHLGRWRCMACGAMNGTESAAEKAVKEVIGSPTKSDVGSVPTSPVNVVGANSFNEDDVEESLEEDEDASAEDRPATHAKSSGRTTRGQARQRKK</sequence>
<dbReference type="PANTHER" id="PTHR22166:SF12">
    <property type="entry name" value="ENDOPLASMIC RETICULUM JUNCTION FORMATION PROTEIN LUNAPARK"/>
    <property type="match status" value="1"/>
</dbReference>
<keyword evidence="1" id="KW-0863">Zinc-finger</keyword>
<keyword evidence="1" id="KW-1133">Transmembrane helix</keyword>
<evidence type="ECO:0000313" key="4">
    <source>
        <dbReference type="EMBL" id="TKX26474.1"/>
    </source>
</evidence>
<dbReference type="Proteomes" id="UP000308133">
    <property type="component" value="Unassembled WGS sequence"/>
</dbReference>
<reference evidence="4 5" key="1">
    <citation type="submission" date="2018-02" db="EMBL/GenBank/DDBJ databases">
        <title>Draft genome sequences of Elsinoe sp., causing black scab on jojoba.</title>
        <authorList>
            <person name="Stodart B."/>
            <person name="Jeffress S."/>
            <person name="Ash G."/>
            <person name="Arun Chinnappa K."/>
        </authorList>
    </citation>
    <scope>NUCLEOTIDE SEQUENCE [LARGE SCALE GENOMIC DNA]</scope>
    <source>
        <strain evidence="4 5">Hillstone_2</strain>
    </source>
</reference>
<gene>
    <name evidence="4" type="ORF">C1H76_1438</name>
</gene>